<feature type="non-terminal residue" evidence="2">
    <location>
        <position position="1"/>
    </location>
</feature>
<evidence type="ECO:0000259" key="1">
    <source>
        <dbReference type="Pfam" id="PF16335"/>
    </source>
</evidence>
<evidence type="ECO:0000313" key="4">
    <source>
        <dbReference type="Proteomes" id="UP000677228"/>
    </source>
</evidence>
<dbReference type="Pfam" id="PF16335">
    <property type="entry name" value="GtaA_6_Hairpin"/>
    <property type="match status" value="1"/>
</dbReference>
<name>A0A8S2FH67_9BILA</name>
<dbReference type="Proteomes" id="UP000682733">
    <property type="component" value="Unassembled WGS sequence"/>
</dbReference>
<feature type="domain" description="Glutaminase A central" evidence="1">
    <location>
        <begin position="4"/>
        <end position="89"/>
    </location>
</feature>
<dbReference type="AlphaFoldDB" id="A0A8S2FH67"/>
<dbReference type="InterPro" id="IPR052743">
    <property type="entry name" value="Glutaminase_GtaA"/>
</dbReference>
<dbReference type="PANTHER" id="PTHR31987:SF1">
    <property type="entry name" value="GLUTAMINASE A"/>
    <property type="match status" value="1"/>
</dbReference>
<evidence type="ECO:0000313" key="3">
    <source>
        <dbReference type="EMBL" id="CAF4247218.1"/>
    </source>
</evidence>
<comment type="caution">
    <text evidence="2">The sequence shown here is derived from an EMBL/GenBank/DDBJ whole genome shotgun (WGS) entry which is preliminary data.</text>
</comment>
<sequence>ALIESNYYQTKMLNYGVPLDSRSSLTKTDWQSWIAAFSTKEQQDTIINALYKYASETPDRVPLSDFYDASNAKVLGFRARPVMGGLFIRALLENPIIPVDIKPIFTRRGKE</sequence>
<dbReference type="Proteomes" id="UP000677228">
    <property type="component" value="Unassembled WGS sequence"/>
</dbReference>
<evidence type="ECO:0000313" key="2">
    <source>
        <dbReference type="EMBL" id="CAF1452707.1"/>
    </source>
</evidence>
<dbReference type="InterPro" id="IPR032514">
    <property type="entry name" value="GtaA_central"/>
</dbReference>
<accession>A0A8S2FH67</accession>
<dbReference type="EMBL" id="CAJOBA010051675">
    <property type="protein sequence ID" value="CAF4247218.1"/>
    <property type="molecule type" value="Genomic_DNA"/>
</dbReference>
<gene>
    <name evidence="2" type="ORF">OVA965_LOCUS34903</name>
    <name evidence="3" type="ORF">TMI583_LOCUS35850</name>
</gene>
<dbReference type="EMBL" id="CAJNOK010029837">
    <property type="protein sequence ID" value="CAF1452707.1"/>
    <property type="molecule type" value="Genomic_DNA"/>
</dbReference>
<protein>
    <recommendedName>
        <fullName evidence="1">Glutaminase A central domain-containing protein</fullName>
    </recommendedName>
</protein>
<dbReference type="PANTHER" id="PTHR31987">
    <property type="entry name" value="GLUTAMINASE A-RELATED"/>
    <property type="match status" value="1"/>
</dbReference>
<proteinExistence type="predicted"/>
<organism evidence="2 4">
    <name type="scientific">Didymodactylos carnosus</name>
    <dbReference type="NCBI Taxonomy" id="1234261"/>
    <lineage>
        <taxon>Eukaryota</taxon>
        <taxon>Metazoa</taxon>
        <taxon>Spiralia</taxon>
        <taxon>Gnathifera</taxon>
        <taxon>Rotifera</taxon>
        <taxon>Eurotatoria</taxon>
        <taxon>Bdelloidea</taxon>
        <taxon>Philodinida</taxon>
        <taxon>Philodinidae</taxon>
        <taxon>Didymodactylos</taxon>
    </lineage>
</organism>
<reference evidence="2" key="1">
    <citation type="submission" date="2021-02" db="EMBL/GenBank/DDBJ databases">
        <authorList>
            <person name="Nowell W R."/>
        </authorList>
    </citation>
    <scope>NUCLEOTIDE SEQUENCE</scope>
</reference>